<name>A0A842HD00_9BACT</name>
<accession>A0A842HD00</accession>
<dbReference type="AlphaFoldDB" id="A0A842HD00"/>
<dbReference type="SUPFAM" id="SSF48452">
    <property type="entry name" value="TPR-like"/>
    <property type="match status" value="1"/>
</dbReference>
<gene>
    <name evidence="2" type="ORF">H5P28_08850</name>
</gene>
<keyword evidence="3" id="KW-1185">Reference proteome</keyword>
<keyword evidence="1" id="KW-1133">Transmembrane helix</keyword>
<keyword evidence="1" id="KW-0812">Transmembrane</keyword>
<sequence>MRKKLIITIVILAVIVAGLWSILGWYKGEQQADLLRQAQVDYEAGHRDWMIDRLREALALAPNNLEALATQARLLDAVDDPACLNAYRRLSELQPADQEALTAWLAALVRYERTSEAIEVYEQMAGGKSPLAPTAGFSRLGANLAGSAGDTAAQLRYLREAYQRDPEDVETGLGLSLAEAQSLPVAELAPTQARLAKLLDRPEVRTQAAALLLAIEAQAGDQAALQASAEHIWELGYDDVELRLLALDAFYQIDRELFEKKLALLLDREQRDNESLTAIFDWLLAHEEYDTIIRMATEEGASMGNLKRPPVANRVVEAMILTDQLKALRRYNAGVAWTGAEGFASLLPPLVSTLDREKARDFPNPSFTRWLAVATLPQLREILPVTERLDFPAERAAILQEIIRDDPWDREAYRQLYAMRSAERDSLGMLKLLQEERANFPQDREIADEYAWITLVLNVDRRGSEQIAKLNFSSDPTDPEFRVTWALAQCLSKDPTAALKTLEPLKEPGVRARLVKALAYRLLDDKAASDEVLAGEDMANLLPDERRLVLESRPLPKDD</sequence>
<dbReference type="Proteomes" id="UP000546464">
    <property type="component" value="Unassembled WGS sequence"/>
</dbReference>
<proteinExistence type="predicted"/>
<evidence type="ECO:0000313" key="3">
    <source>
        <dbReference type="Proteomes" id="UP000546464"/>
    </source>
</evidence>
<dbReference type="InterPro" id="IPR011990">
    <property type="entry name" value="TPR-like_helical_dom_sf"/>
</dbReference>
<organism evidence="2 3">
    <name type="scientific">Ruficoccus amylovorans</name>
    <dbReference type="NCBI Taxonomy" id="1804625"/>
    <lineage>
        <taxon>Bacteria</taxon>
        <taxon>Pseudomonadati</taxon>
        <taxon>Verrucomicrobiota</taxon>
        <taxon>Opitutia</taxon>
        <taxon>Puniceicoccales</taxon>
        <taxon>Cerasicoccaceae</taxon>
        <taxon>Ruficoccus</taxon>
    </lineage>
</organism>
<keyword evidence="1" id="KW-0472">Membrane</keyword>
<dbReference type="Gene3D" id="1.25.40.10">
    <property type="entry name" value="Tetratricopeptide repeat domain"/>
    <property type="match status" value="1"/>
</dbReference>
<evidence type="ECO:0000256" key="1">
    <source>
        <dbReference type="SAM" id="Phobius"/>
    </source>
</evidence>
<dbReference type="RefSeq" id="WP_185675347.1">
    <property type="nucleotide sequence ID" value="NZ_JACHVB010000021.1"/>
</dbReference>
<comment type="caution">
    <text evidence="2">The sequence shown here is derived from an EMBL/GenBank/DDBJ whole genome shotgun (WGS) entry which is preliminary data.</text>
</comment>
<feature type="transmembrane region" description="Helical" evidence="1">
    <location>
        <begin position="5"/>
        <end position="26"/>
    </location>
</feature>
<protein>
    <recommendedName>
        <fullName evidence="4">Tetratricopeptide repeat protein</fullName>
    </recommendedName>
</protein>
<dbReference type="EMBL" id="JACHVB010000021">
    <property type="protein sequence ID" value="MBC2594363.1"/>
    <property type="molecule type" value="Genomic_DNA"/>
</dbReference>
<reference evidence="2 3" key="1">
    <citation type="submission" date="2020-07" db="EMBL/GenBank/DDBJ databases">
        <authorList>
            <person name="Feng X."/>
        </authorList>
    </citation>
    <scope>NUCLEOTIDE SEQUENCE [LARGE SCALE GENOMIC DNA]</scope>
    <source>
        <strain evidence="2 3">JCM31066</strain>
    </source>
</reference>
<evidence type="ECO:0000313" key="2">
    <source>
        <dbReference type="EMBL" id="MBC2594363.1"/>
    </source>
</evidence>
<evidence type="ECO:0008006" key="4">
    <source>
        <dbReference type="Google" id="ProtNLM"/>
    </source>
</evidence>